<feature type="compositionally biased region" description="Polar residues" evidence="7">
    <location>
        <begin position="1"/>
        <end position="12"/>
    </location>
</feature>
<feature type="transmembrane region" description="Helical" evidence="8">
    <location>
        <begin position="55"/>
        <end position="72"/>
    </location>
</feature>
<organism evidence="9 10">
    <name type="scientific">Tritrichomonas musculus</name>
    <dbReference type="NCBI Taxonomy" id="1915356"/>
    <lineage>
        <taxon>Eukaryota</taxon>
        <taxon>Metamonada</taxon>
        <taxon>Parabasalia</taxon>
        <taxon>Tritrichomonadida</taxon>
        <taxon>Tritrichomonadidae</taxon>
        <taxon>Tritrichomonas</taxon>
    </lineage>
</organism>
<evidence type="ECO:0000256" key="1">
    <source>
        <dbReference type="ARBA" id="ARBA00004141"/>
    </source>
</evidence>
<comment type="similarity">
    <text evidence="2 6">Belongs to the CDC50/LEM3 family.</text>
</comment>
<name>A0ABR2KBZ2_9EUKA</name>
<dbReference type="PIRSF" id="PIRSF015840">
    <property type="entry name" value="DUF284_TM_euk"/>
    <property type="match status" value="1"/>
</dbReference>
<keyword evidence="3 8" id="KW-0812">Transmembrane</keyword>
<evidence type="ECO:0000313" key="9">
    <source>
        <dbReference type="EMBL" id="KAK8888589.1"/>
    </source>
</evidence>
<dbReference type="InterPro" id="IPR005045">
    <property type="entry name" value="CDC50/LEM3_fam"/>
</dbReference>
<comment type="caution">
    <text evidence="9">The sequence shown here is derived from an EMBL/GenBank/DDBJ whole genome shotgun (WGS) entry which is preliminary data.</text>
</comment>
<evidence type="ECO:0000256" key="2">
    <source>
        <dbReference type="ARBA" id="ARBA00009457"/>
    </source>
</evidence>
<dbReference type="EMBL" id="JAPFFF010000005">
    <property type="protein sequence ID" value="KAK8888589.1"/>
    <property type="molecule type" value="Genomic_DNA"/>
</dbReference>
<dbReference type="Pfam" id="PF03381">
    <property type="entry name" value="CDC50"/>
    <property type="match status" value="1"/>
</dbReference>
<dbReference type="Proteomes" id="UP001470230">
    <property type="component" value="Unassembled WGS sequence"/>
</dbReference>
<evidence type="ECO:0000256" key="5">
    <source>
        <dbReference type="ARBA" id="ARBA00023136"/>
    </source>
</evidence>
<keyword evidence="5 6" id="KW-0472">Membrane</keyword>
<evidence type="ECO:0000256" key="3">
    <source>
        <dbReference type="ARBA" id="ARBA00022692"/>
    </source>
</evidence>
<keyword evidence="10" id="KW-1185">Reference proteome</keyword>
<evidence type="ECO:0000256" key="4">
    <source>
        <dbReference type="ARBA" id="ARBA00022989"/>
    </source>
</evidence>
<sequence>MSNNQLGNQNALTIPEPSQDHTQEFNSDIPNAKSKFKQQRLPACRPFLTPLSASIVYLVFFVVSLVFGLVYLKSSHDIFELEITYSDKCDKITNGTGNICTFDIQIDDDVKGPIYIYYQLTNFYQNNFLYGDSKNWDQLRGKKYKKQSDLDSCDPVARAPEYKRDKNFSKYIYVPCGAVPLSVFNDTFEVEGENPPTFSSDDITLKNFRKLFKDPNSVYSEGEHWMDATIFPGEQTNQHFINWVQLAPFSKFRKLYAKTDKKSVLKKGNYTIKIHNNYPVHQFKGKKSIILAKVEWIGGKNRFFGVFFLVMCGLSGFAAILFCIFYLTNALPLYKSLKAAGNSIDLSLIT</sequence>
<evidence type="ECO:0000256" key="6">
    <source>
        <dbReference type="PIRNR" id="PIRNR015840"/>
    </source>
</evidence>
<accession>A0ABR2KBZ2</accession>
<proteinExistence type="inferred from homology"/>
<evidence type="ECO:0000256" key="8">
    <source>
        <dbReference type="SAM" id="Phobius"/>
    </source>
</evidence>
<feature type="transmembrane region" description="Helical" evidence="8">
    <location>
        <begin position="303"/>
        <end position="327"/>
    </location>
</feature>
<reference evidence="9 10" key="1">
    <citation type="submission" date="2024-04" db="EMBL/GenBank/DDBJ databases">
        <title>Tritrichomonas musculus Genome.</title>
        <authorList>
            <person name="Alves-Ferreira E."/>
            <person name="Grigg M."/>
            <person name="Lorenzi H."/>
            <person name="Galac M."/>
        </authorList>
    </citation>
    <scope>NUCLEOTIDE SEQUENCE [LARGE SCALE GENOMIC DNA]</scope>
    <source>
        <strain evidence="9 10">EAF2021</strain>
    </source>
</reference>
<protein>
    <submittedName>
        <fullName evidence="9">Uncharacterized protein</fullName>
    </submittedName>
</protein>
<feature type="region of interest" description="Disordered" evidence="7">
    <location>
        <begin position="1"/>
        <end position="27"/>
    </location>
</feature>
<evidence type="ECO:0000313" key="10">
    <source>
        <dbReference type="Proteomes" id="UP001470230"/>
    </source>
</evidence>
<comment type="subcellular location">
    <subcellularLocation>
        <location evidence="1">Membrane</location>
        <topology evidence="1">Multi-pass membrane protein</topology>
    </subcellularLocation>
</comment>
<dbReference type="PANTHER" id="PTHR10926">
    <property type="entry name" value="CELL CYCLE CONTROL PROTEIN 50"/>
    <property type="match status" value="1"/>
</dbReference>
<keyword evidence="4 8" id="KW-1133">Transmembrane helix</keyword>
<dbReference type="PANTHER" id="PTHR10926:SF0">
    <property type="entry name" value="CDC50, ISOFORM A"/>
    <property type="match status" value="1"/>
</dbReference>
<evidence type="ECO:0000256" key="7">
    <source>
        <dbReference type="SAM" id="MobiDB-lite"/>
    </source>
</evidence>
<gene>
    <name evidence="9" type="ORF">M9Y10_033320</name>
</gene>